<protein>
    <submittedName>
        <fullName evidence="4">Uncharacterized protein</fullName>
    </submittedName>
</protein>
<evidence type="ECO:0000313" key="4">
    <source>
        <dbReference type="EMBL" id="SPE31110.1"/>
    </source>
</evidence>
<dbReference type="Gene3D" id="2.130.10.80">
    <property type="entry name" value="Galactose oxidase/kelch, beta-propeller"/>
    <property type="match status" value="3"/>
</dbReference>
<feature type="chain" id="PRO_5014737899" evidence="3">
    <location>
        <begin position="22"/>
        <end position="481"/>
    </location>
</feature>
<evidence type="ECO:0000256" key="3">
    <source>
        <dbReference type="SAM" id="SignalP"/>
    </source>
</evidence>
<accession>A0A2N9M6R0</accession>
<organism evidence="4 5">
    <name type="scientific">Candidatus Sulfuritelmatomonas gaucii</name>
    <dbReference type="NCBI Taxonomy" id="2043161"/>
    <lineage>
        <taxon>Bacteria</taxon>
        <taxon>Pseudomonadati</taxon>
        <taxon>Acidobacteriota</taxon>
        <taxon>Terriglobia</taxon>
        <taxon>Terriglobales</taxon>
        <taxon>Acidobacteriaceae</taxon>
        <taxon>Candidatus Sulfuritelmatomonas</taxon>
    </lineage>
</organism>
<dbReference type="PANTHER" id="PTHR46344">
    <property type="entry name" value="OS02G0202900 PROTEIN"/>
    <property type="match status" value="1"/>
</dbReference>
<name>A0A2N9M6R0_9BACT</name>
<dbReference type="InterPro" id="IPR037293">
    <property type="entry name" value="Gal_Oxidase_central_sf"/>
</dbReference>
<keyword evidence="2" id="KW-0677">Repeat</keyword>
<dbReference type="Gene3D" id="2.120.10.80">
    <property type="entry name" value="Kelch-type beta propeller"/>
    <property type="match status" value="1"/>
</dbReference>
<dbReference type="AlphaFoldDB" id="A0A2N9M6R0"/>
<dbReference type="SMART" id="SM00612">
    <property type="entry name" value="Kelch"/>
    <property type="match status" value="5"/>
</dbReference>
<keyword evidence="1" id="KW-0880">Kelch repeat</keyword>
<keyword evidence="3" id="KW-0732">Signal</keyword>
<reference evidence="5" key="1">
    <citation type="submission" date="2018-02" db="EMBL/GenBank/DDBJ databases">
        <authorList>
            <person name="Hausmann B."/>
        </authorList>
    </citation>
    <scope>NUCLEOTIDE SEQUENCE [LARGE SCALE GENOMIC DNA]</scope>
    <source>
        <strain evidence="5">Peat soil MAG SbA5</strain>
    </source>
</reference>
<dbReference type="PROSITE" id="PS51257">
    <property type="entry name" value="PROKAR_LIPOPROTEIN"/>
    <property type="match status" value="1"/>
</dbReference>
<dbReference type="InterPro" id="IPR015915">
    <property type="entry name" value="Kelch-typ_b-propeller"/>
</dbReference>
<dbReference type="Proteomes" id="UP000239735">
    <property type="component" value="Unassembled WGS sequence"/>
</dbReference>
<gene>
    <name evidence="4" type="ORF">SBA5_830004</name>
</gene>
<sequence>MKGICLVFAISVAGLLAGCSAGNGTAIATTSPVSSAPGTSSVSVTIVPNTIGVRHDGTLSFSASVNGSNNVNLIWSVKEGVSGGTISDKGSYTAPSAPGIYHVVATSQADPSKDATATVTVTAFGFTSISGLNYARLQQTATLLPSGKVLVAGGGQGPDIIDGYWVVDQAELFDPETKSFSLAGQVSRDSHTATMLPSGDVLLAGGEVGWDPTGNAYGNPGPIDSATAEIYQASSGQFVPTGSMLTAREGHQATLLNDGRVLITGGIYSLPSDPWWLPLSESEVFDPATGTFAAVGQMSVARYGHTATLLQNGKVLIAGGGYPYASNTAELFDPADGKFRSTGNTTVSRSGHTATLLPNGKVLLAGGGGLGSLAAELYDPNTGLFSPTGNMNTARGWHTATLLPDGTVLIAGGYIIHGGSTSTTEIYDPATGVFTLGPSLEQDRFSHTATLLSNGDVLIVGGASSGDGLFTTALTSAEVYH</sequence>
<dbReference type="SUPFAM" id="SSF50965">
    <property type="entry name" value="Galactose oxidase, central domain"/>
    <property type="match status" value="2"/>
</dbReference>
<dbReference type="EMBL" id="OKRB01000145">
    <property type="protein sequence ID" value="SPE31110.1"/>
    <property type="molecule type" value="Genomic_DNA"/>
</dbReference>
<proteinExistence type="predicted"/>
<evidence type="ECO:0000256" key="1">
    <source>
        <dbReference type="ARBA" id="ARBA00022441"/>
    </source>
</evidence>
<dbReference type="InterPro" id="IPR006652">
    <property type="entry name" value="Kelch_1"/>
</dbReference>
<evidence type="ECO:0000256" key="2">
    <source>
        <dbReference type="ARBA" id="ARBA00022737"/>
    </source>
</evidence>
<evidence type="ECO:0000313" key="5">
    <source>
        <dbReference type="Proteomes" id="UP000239735"/>
    </source>
</evidence>
<dbReference type="PANTHER" id="PTHR46344:SF27">
    <property type="entry name" value="KELCH REPEAT SUPERFAMILY PROTEIN"/>
    <property type="match status" value="1"/>
</dbReference>
<feature type="signal peptide" evidence="3">
    <location>
        <begin position="1"/>
        <end position="21"/>
    </location>
</feature>
<dbReference type="InterPro" id="IPR011043">
    <property type="entry name" value="Gal_Oxase/kelch_b-propeller"/>
</dbReference>
<dbReference type="OrthoDB" id="116319at2"/>